<proteinExistence type="inferred from homology"/>
<dbReference type="GO" id="GO:0003886">
    <property type="term" value="F:DNA (cytosine-5-)-methyltransferase activity"/>
    <property type="evidence" value="ECO:0007669"/>
    <property type="project" value="UniProtKB-EC"/>
</dbReference>
<dbReference type="InterPro" id="IPR050390">
    <property type="entry name" value="C5-Methyltransferase"/>
</dbReference>
<dbReference type="Gene3D" id="3.90.120.10">
    <property type="entry name" value="DNA Methylase, subunit A, domain 2"/>
    <property type="match status" value="1"/>
</dbReference>
<evidence type="ECO:0000313" key="9">
    <source>
        <dbReference type="EMBL" id="MEA5137876.1"/>
    </source>
</evidence>
<dbReference type="Proteomes" id="UP001302949">
    <property type="component" value="Unassembled WGS sequence"/>
</dbReference>
<keyword evidence="5" id="KW-0680">Restriction system</keyword>
<dbReference type="Pfam" id="PF00145">
    <property type="entry name" value="DNA_methylase"/>
    <property type="match status" value="1"/>
</dbReference>
<comment type="similarity">
    <text evidence="7 8">Belongs to the class I-like SAM-binding methyltransferase superfamily. C5-methyltransferase family.</text>
</comment>
<protein>
    <recommendedName>
        <fullName evidence="1">DNA (cytosine-5-)-methyltransferase</fullName>
        <ecNumber evidence="1">2.1.1.37</ecNumber>
    </recommendedName>
</protein>
<reference evidence="9 10" key="1">
    <citation type="submission" date="2023-12" db="EMBL/GenBank/DDBJ databases">
        <title>Novel species of the genus Arcicella isolated from rivers.</title>
        <authorList>
            <person name="Lu H."/>
        </authorList>
    </citation>
    <scope>NUCLEOTIDE SEQUENCE [LARGE SCALE GENOMIC DNA]</scope>
    <source>
        <strain evidence="9 10">KCTC 23307</strain>
    </source>
</reference>
<comment type="caution">
    <text evidence="9">The sequence shown here is derived from an EMBL/GenBank/DDBJ whole genome shotgun (WGS) entry which is preliminary data.</text>
</comment>
<keyword evidence="10" id="KW-1185">Reference proteome</keyword>
<dbReference type="PANTHER" id="PTHR10629">
    <property type="entry name" value="CYTOSINE-SPECIFIC METHYLTRANSFERASE"/>
    <property type="match status" value="1"/>
</dbReference>
<evidence type="ECO:0000256" key="2">
    <source>
        <dbReference type="ARBA" id="ARBA00022603"/>
    </source>
</evidence>
<sequence length="358" mass="40440">MKKSNIKVIDLFCGIGGLSHGFVKEGFDVIAGIDFEPSCQYPYEENNNARFIPKDIRDVTSEEINQLFGDTDIRILVGCAPCQPFSSYAFKSPDHFEEDSKKSKWGLLYEFARLIEETKPEIISMENVPGLVKFDKADVFSGFIKILSDNGYFVDYKIIDCPQYGIPQKRKRLVLLASRLGQINIIPETHTSPEKYVKVQDVIGHLEPLQSGEISTKDPIHRAAKLSETNLLRIKQSKQGGTWRDWDENLILDCHKKKTGKSYGSVYGRMKWNEPAPTMTTFCTGIGNGRFGHPEQDRAISLREAALFQTFPETYKFAPNEKNISMTKLSTFIGNAVPVDLGRVIAKSIKFHLKGTEQ</sequence>
<evidence type="ECO:0000256" key="3">
    <source>
        <dbReference type="ARBA" id="ARBA00022679"/>
    </source>
</evidence>
<feature type="active site" evidence="7">
    <location>
        <position position="82"/>
    </location>
</feature>
<keyword evidence="3 7" id="KW-0808">Transferase</keyword>
<name>A0ABU5Q4X2_9BACT</name>
<evidence type="ECO:0000256" key="8">
    <source>
        <dbReference type="RuleBase" id="RU000416"/>
    </source>
</evidence>
<dbReference type="PRINTS" id="PR00105">
    <property type="entry name" value="C5METTRFRASE"/>
</dbReference>
<dbReference type="GO" id="GO:0032259">
    <property type="term" value="P:methylation"/>
    <property type="evidence" value="ECO:0007669"/>
    <property type="project" value="UniProtKB-KW"/>
</dbReference>
<comment type="catalytic activity">
    <reaction evidence="6">
        <text>a 2'-deoxycytidine in DNA + S-adenosyl-L-methionine = a 5-methyl-2'-deoxycytidine in DNA + S-adenosyl-L-homocysteine + H(+)</text>
        <dbReference type="Rhea" id="RHEA:13681"/>
        <dbReference type="Rhea" id="RHEA-COMP:11369"/>
        <dbReference type="Rhea" id="RHEA-COMP:11370"/>
        <dbReference type="ChEBI" id="CHEBI:15378"/>
        <dbReference type="ChEBI" id="CHEBI:57856"/>
        <dbReference type="ChEBI" id="CHEBI:59789"/>
        <dbReference type="ChEBI" id="CHEBI:85452"/>
        <dbReference type="ChEBI" id="CHEBI:85454"/>
        <dbReference type="EC" id="2.1.1.37"/>
    </reaction>
</comment>
<dbReference type="Gene3D" id="3.40.50.150">
    <property type="entry name" value="Vaccinia Virus protein VP39"/>
    <property type="match status" value="1"/>
</dbReference>
<evidence type="ECO:0000256" key="6">
    <source>
        <dbReference type="ARBA" id="ARBA00047422"/>
    </source>
</evidence>
<dbReference type="EC" id="2.1.1.37" evidence="1"/>
<evidence type="ECO:0000256" key="7">
    <source>
        <dbReference type="PROSITE-ProRule" id="PRU01016"/>
    </source>
</evidence>
<evidence type="ECO:0000313" key="10">
    <source>
        <dbReference type="Proteomes" id="UP001302949"/>
    </source>
</evidence>
<evidence type="ECO:0000256" key="4">
    <source>
        <dbReference type="ARBA" id="ARBA00022691"/>
    </source>
</evidence>
<dbReference type="RefSeq" id="WP_323295040.1">
    <property type="nucleotide sequence ID" value="NZ_JAYFUM010000001.1"/>
</dbReference>
<dbReference type="PROSITE" id="PS51679">
    <property type="entry name" value="SAM_MT_C5"/>
    <property type="match status" value="1"/>
</dbReference>
<gene>
    <name evidence="9" type="primary">dcm</name>
    <name evidence="9" type="ORF">VB248_01950</name>
</gene>
<dbReference type="SUPFAM" id="SSF53335">
    <property type="entry name" value="S-adenosyl-L-methionine-dependent methyltransferases"/>
    <property type="match status" value="1"/>
</dbReference>
<dbReference type="EMBL" id="JAYFUM010000001">
    <property type="protein sequence ID" value="MEA5137876.1"/>
    <property type="molecule type" value="Genomic_DNA"/>
</dbReference>
<dbReference type="PANTHER" id="PTHR10629:SF52">
    <property type="entry name" value="DNA (CYTOSINE-5)-METHYLTRANSFERASE 1"/>
    <property type="match status" value="1"/>
</dbReference>
<organism evidence="9 10">
    <name type="scientific">Arcicella rigui</name>
    <dbReference type="NCBI Taxonomy" id="797020"/>
    <lineage>
        <taxon>Bacteria</taxon>
        <taxon>Pseudomonadati</taxon>
        <taxon>Bacteroidota</taxon>
        <taxon>Cytophagia</taxon>
        <taxon>Cytophagales</taxon>
        <taxon>Flectobacillaceae</taxon>
        <taxon>Arcicella</taxon>
    </lineage>
</organism>
<keyword evidence="4 7" id="KW-0949">S-adenosyl-L-methionine</keyword>
<keyword evidence="2 7" id="KW-0489">Methyltransferase</keyword>
<dbReference type="InterPro" id="IPR001525">
    <property type="entry name" value="C5_MeTfrase"/>
</dbReference>
<dbReference type="NCBIfam" id="TIGR00675">
    <property type="entry name" value="dcm"/>
    <property type="match status" value="1"/>
</dbReference>
<accession>A0ABU5Q4X2</accession>
<evidence type="ECO:0000256" key="5">
    <source>
        <dbReference type="ARBA" id="ARBA00022747"/>
    </source>
</evidence>
<dbReference type="InterPro" id="IPR029063">
    <property type="entry name" value="SAM-dependent_MTases_sf"/>
</dbReference>
<evidence type="ECO:0000256" key="1">
    <source>
        <dbReference type="ARBA" id="ARBA00011975"/>
    </source>
</evidence>